<accession>A0A6A6TZZ9</accession>
<evidence type="ECO:0000256" key="7">
    <source>
        <dbReference type="SAM" id="MobiDB-lite"/>
    </source>
</evidence>
<evidence type="ECO:0000256" key="3">
    <source>
        <dbReference type="ARBA" id="ARBA00023015"/>
    </source>
</evidence>
<keyword evidence="5" id="KW-0804">Transcription</keyword>
<proteinExistence type="inferred from homology"/>
<dbReference type="AlphaFoldDB" id="A0A6A6TZZ9"/>
<keyword evidence="10" id="KW-1185">Reference proteome</keyword>
<dbReference type="SUPFAM" id="SSF47413">
    <property type="entry name" value="lambda repressor-like DNA-binding domains"/>
    <property type="match status" value="1"/>
</dbReference>
<dbReference type="GO" id="GO:0003677">
    <property type="term" value="F:DNA binding"/>
    <property type="evidence" value="ECO:0007669"/>
    <property type="project" value="UniProtKB-KW"/>
</dbReference>
<dbReference type="GO" id="GO:0005634">
    <property type="term" value="C:nucleus"/>
    <property type="evidence" value="ECO:0007669"/>
    <property type="project" value="TreeGrafter"/>
</dbReference>
<comment type="similarity">
    <text evidence="1">Belongs to the MBF1 family.</text>
</comment>
<dbReference type="Gene3D" id="1.10.260.40">
    <property type="entry name" value="lambda repressor-like DNA-binding domains"/>
    <property type="match status" value="1"/>
</dbReference>
<dbReference type="Pfam" id="PF08523">
    <property type="entry name" value="MBF1"/>
    <property type="match status" value="1"/>
</dbReference>
<evidence type="ECO:0000256" key="1">
    <source>
        <dbReference type="ARBA" id="ARBA00009802"/>
    </source>
</evidence>
<keyword evidence="3" id="KW-0805">Transcription regulation</keyword>
<comment type="function">
    <text evidence="6">Transcriptional coactivator that stimulates GCN4-dependent transcriptional activity by bridging the DNA-binding region of GCN4 and TBP (SPT15), thereby recruiting TBP to GCN4-bound promoters. Involved in induction of the ribosome quality control (RQC) pathway; a pathway that degrades nascent peptide chains during problematic translation. Required to prevent stalled ribosomes from frameshifting.</text>
</comment>
<keyword evidence="4" id="KW-0238">DNA-binding</keyword>
<dbReference type="Pfam" id="PF01381">
    <property type="entry name" value="HTH_3"/>
    <property type="match status" value="1"/>
</dbReference>
<protein>
    <recommendedName>
        <fullName evidence="2">Multiprotein-bridging factor 1</fullName>
    </recommendedName>
</protein>
<feature type="domain" description="HTH cro/C1-type" evidence="8">
    <location>
        <begin position="101"/>
        <end position="146"/>
    </location>
</feature>
<dbReference type="EMBL" id="MU004240">
    <property type="protein sequence ID" value="KAF2665659.1"/>
    <property type="molecule type" value="Genomic_DNA"/>
</dbReference>
<evidence type="ECO:0000256" key="5">
    <source>
        <dbReference type="ARBA" id="ARBA00023163"/>
    </source>
</evidence>
<sequence>MSDDWDTVTKIGSKAHGGAAGPREKVIRGEAALNAARRQGAAIATEKKYSTANQKGGSEGQLLTKVDRSDDIVKPKTVDDSISKTLKTIRPTLKNQKGQPMTQTDLANKIGENVAVVQAFENGKAAPNEGVVIKMERALGYHLRGKNIGQKIVRGKKNQAAAASGS</sequence>
<dbReference type="Proteomes" id="UP000799302">
    <property type="component" value="Unassembled WGS sequence"/>
</dbReference>
<evidence type="ECO:0000259" key="8">
    <source>
        <dbReference type="PROSITE" id="PS50943"/>
    </source>
</evidence>
<evidence type="ECO:0000256" key="4">
    <source>
        <dbReference type="ARBA" id="ARBA00023125"/>
    </source>
</evidence>
<dbReference type="PROSITE" id="PS50943">
    <property type="entry name" value="HTH_CROC1"/>
    <property type="match status" value="1"/>
</dbReference>
<evidence type="ECO:0000256" key="6">
    <source>
        <dbReference type="ARBA" id="ARBA00035107"/>
    </source>
</evidence>
<reference evidence="9" key="1">
    <citation type="journal article" date="2020" name="Stud. Mycol.">
        <title>101 Dothideomycetes genomes: a test case for predicting lifestyles and emergence of pathogens.</title>
        <authorList>
            <person name="Haridas S."/>
            <person name="Albert R."/>
            <person name="Binder M."/>
            <person name="Bloem J."/>
            <person name="Labutti K."/>
            <person name="Salamov A."/>
            <person name="Andreopoulos B."/>
            <person name="Baker S."/>
            <person name="Barry K."/>
            <person name="Bills G."/>
            <person name="Bluhm B."/>
            <person name="Cannon C."/>
            <person name="Castanera R."/>
            <person name="Culley D."/>
            <person name="Daum C."/>
            <person name="Ezra D."/>
            <person name="Gonzalez J."/>
            <person name="Henrissat B."/>
            <person name="Kuo A."/>
            <person name="Liang C."/>
            <person name="Lipzen A."/>
            <person name="Lutzoni F."/>
            <person name="Magnuson J."/>
            <person name="Mondo S."/>
            <person name="Nolan M."/>
            <person name="Ohm R."/>
            <person name="Pangilinan J."/>
            <person name="Park H.-J."/>
            <person name="Ramirez L."/>
            <person name="Alfaro M."/>
            <person name="Sun H."/>
            <person name="Tritt A."/>
            <person name="Yoshinaga Y."/>
            <person name="Zwiers L.-H."/>
            <person name="Turgeon B."/>
            <person name="Goodwin S."/>
            <person name="Spatafora J."/>
            <person name="Crous P."/>
            <person name="Grigoriev I."/>
        </authorList>
    </citation>
    <scope>NUCLEOTIDE SEQUENCE</scope>
    <source>
        <strain evidence="9">CBS 115976</strain>
    </source>
</reference>
<dbReference type="OrthoDB" id="10253401at2759"/>
<dbReference type="SMART" id="SM00530">
    <property type="entry name" value="HTH_XRE"/>
    <property type="match status" value="1"/>
</dbReference>
<organism evidence="9 10">
    <name type="scientific">Microthyrium microscopicum</name>
    <dbReference type="NCBI Taxonomy" id="703497"/>
    <lineage>
        <taxon>Eukaryota</taxon>
        <taxon>Fungi</taxon>
        <taxon>Dikarya</taxon>
        <taxon>Ascomycota</taxon>
        <taxon>Pezizomycotina</taxon>
        <taxon>Dothideomycetes</taxon>
        <taxon>Dothideomycetes incertae sedis</taxon>
        <taxon>Microthyriales</taxon>
        <taxon>Microthyriaceae</taxon>
        <taxon>Microthyrium</taxon>
    </lineage>
</organism>
<dbReference type="InterPro" id="IPR001387">
    <property type="entry name" value="Cro/C1-type_HTH"/>
</dbReference>
<evidence type="ECO:0000313" key="9">
    <source>
        <dbReference type="EMBL" id="KAF2665659.1"/>
    </source>
</evidence>
<dbReference type="CDD" id="cd00093">
    <property type="entry name" value="HTH_XRE"/>
    <property type="match status" value="1"/>
</dbReference>
<gene>
    <name evidence="9" type="ORF">BT63DRAFT_377839</name>
</gene>
<feature type="region of interest" description="Disordered" evidence="7">
    <location>
        <begin position="1"/>
        <end position="26"/>
    </location>
</feature>
<evidence type="ECO:0000313" key="10">
    <source>
        <dbReference type="Proteomes" id="UP000799302"/>
    </source>
</evidence>
<evidence type="ECO:0000256" key="2">
    <source>
        <dbReference type="ARBA" id="ARBA00014317"/>
    </source>
</evidence>
<dbReference type="InterPro" id="IPR010982">
    <property type="entry name" value="Lambda_DNA-bd_dom_sf"/>
</dbReference>
<dbReference type="PANTHER" id="PTHR10245">
    <property type="entry name" value="ENDOTHELIAL DIFFERENTIATION-RELATED FACTOR 1 MULTIPROTEIN BRIDGING FACTOR 1"/>
    <property type="match status" value="1"/>
</dbReference>
<dbReference type="InterPro" id="IPR013729">
    <property type="entry name" value="MBF1_N"/>
</dbReference>
<feature type="region of interest" description="Disordered" evidence="7">
    <location>
        <begin position="47"/>
        <end position="70"/>
    </location>
</feature>
<name>A0A6A6TZZ9_9PEZI</name>
<dbReference type="PANTHER" id="PTHR10245:SF15">
    <property type="entry name" value="ENDOTHELIAL DIFFERENTIATION-RELATED FACTOR 1"/>
    <property type="match status" value="1"/>
</dbReference>